<keyword evidence="1" id="KW-0472">Membrane</keyword>
<reference evidence="2 3" key="1">
    <citation type="journal article" date="2018" name="Front. Plant Sci.">
        <title>Red Clover (Trifolium pratense) and Zigzag Clover (T. medium) - A Picture of Genomic Similarities and Differences.</title>
        <authorList>
            <person name="Dluhosova J."/>
            <person name="Istvanek J."/>
            <person name="Nedelnik J."/>
            <person name="Repkova J."/>
        </authorList>
    </citation>
    <scope>NUCLEOTIDE SEQUENCE [LARGE SCALE GENOMIC DNA]</scope>
    <source>
        <strain evidence="3">cv. 10/8</strain>
        <tissue evidence="2">Leaf</tissue>
    </source>
</reference>
<keyword evidence="3" id="KW-1185">Reference proteome</keyword>
<evidence type="ECO:0000313" key="3">
    <source>
        <dbReference type="Proteomes" id="UP000265520"/>
    </source>
</evidence>
<keyword evidence="1" id="KW-0812">Transmembrane</keyword>
<name>A0A392SWH1_9FABA</name>
<dbReference type="AlphaFoldDB" id="A0A392SWH1"/>
<feature type="transmembrane region" description="Helical" evidence="1">
    <location>
        <begin position="40"/>
        <end position="65"/>
    </location>
</feature>
<organism evidence="2 3">
    <name type="scientific">Trifolium medium</name>
    <dbReference type="NCBI Taxonomy" id="97028"/>
    <lineage>
        <taxon>Eukaryota</taxon>
        <taxon>Viridiplantae</taxon>
        <taxon>Streptophyta</taxon>
        <taxon>Embryophyta</taxon>
        <taxon>Tracheophyta</taxon>
        <taxon>Spermatophyta</taxon>
        <taxon>Magnoliopsida</taxon>
        <taxon>eudicotyledons</taxon>
        <taxon>Gunneridae</taxon>
        <taxon>Pentapetalae</taxon>
        <taxon>rosids</taxon>
        <taxon>fabids</taxon>
        <taxon>Fabales</taxon>
        <taxon>Fabaceae</taxon>
        <taxon>Papilionoideae</taxon>
        <taxon>50 kb inversion clade</taxon>
        <taxon>NPAAA clade</taxon>
        <taxon>Hologalegina</taxon>
        <taxon>IRL clade</taxon>
        <taxon>Trifolieae</taxon>
        <taxon>Trifolium</taxon>
    </lineage>
</organism>
<dbReference type="EMBL" id="LXQA010458938">
    <property type="protein sequence ID" value="MCI53163.1"/>
    <property type="molecule type" value="Genomic_DNA"/>
</dbReference>
<evidence type="ECO:0000313" key="2">
    <source>
        <dbReference type="EMBL" id="MCI53163.1"/>
    </source>
</evidence>
<dbReference type="Proteomes" id="UP000265520">
    <property type="component" value="Unassembled WGS sequence"/>
</dbReference>
<accession>A0A392SWH1</accession>
<keyword evidence="1" id="KW-1133">Transmembrane helix</keyword>
<proteinExistence type="predicted"/>
<evidence type="ECO:0000256" key="1">
    <source>
        <dbReference type="SAM" id="Phobius"/>
    </source>
</evidence>
<comment type="caution">
    <text evidence="2">The sequence shown here is derived from an EMBL/GenBank/DDBJ whole genome shotgun (WGS) entry which is preliminary data.</text>
</comment>
<sequence>MFLLAYQLFAWPDGQAEFQNFCSMQGYFSDIVGAGLASVASVASIASIASVGVVVASVVSVAAAFP</sequence>
<protein>
    <submittedName>
        <fullName evidence="2">Uncharacterized protein</fullName>
    </submittedName>
</protein>